<dbReference type="GO" id="GO:0006123">
    <property type="term" value="P:mitochondrial electron transport, cytochrome c to oxygen"/>
    <property type="evidence" value="ECO:0007669"/>
    <property type="project" value="TreeGrafter"/>
</dbReference>
<dbReference type="Proteomes" id="UP000886653">
    <property type="component" value="Unassembled WGS sequence"/>
</dbReference>
<accession>A0A9P6N4W8</accession>
<evidence type="ECO:0000313" key="2">
    <source>
        <dbReference type="EMBL" id="KAG0139091.1"/>
    </source>
</evidence>
<keyword evidence="1" id="KW-0812">Transmembrane</keyword>
<protein>
    <recommendedName>
        <fullName evidence="4">Cytochrome oxidase subunit 1</fullName>
    </recommendedName>
</protein>
<gene>
    <name evidence="2" type="ORF">CROQUDRAFT_12727</name>
</gene>
<dbReference type="Gene3D" id="1.20.210.10">
    <property type="entry name" value="Cytochrome c oxidase-like, subunit I domain"/>
    <property type="match status" value="1"/>
</dbReference>
<comment type="caution">
    <text evidence="2">The sequence shown here is derived from an EMBL/GenBank/DDBJ whole genome shotgun (WGS) entry which is preliminary data.</text>
</comment>
<feature type="non-terminal residue" evidence="2">
    <location>
        <position position="1"/>
    </location>
</feature>
<keyword evidence="1" id="KW-1133">Transmembrane helix</keyword>
<reference evidence="2" key="1">
    <citation type="submission" date="2013-11" db="EMBL/GenBank/DDBJ databases">
        <title>Genome sequence of the fusiform rust pathogen reveals effectors for host alternation and coevolution with pine.</title>
        <authorList>
            <consortium name="DOE Joint Genome Institute"/>
            <person name="Smith K."/>
            <person name="Pendleton A."/>
            <person name="Kubisiak T."/>
            <person name="Anderson C."/>
            <person name="Salamov A."/>
            <person name="Aerts A."/>
            <person name="Riley R."/>
            <person name="Clum A."/>
            <person name="Lindquist E."/>
            <person name="Ence D."/>
            <person name="Campbell M."/>
            <person name="Kronenberg Z."/>
            <person name="Feau N."/>
            <person name="Dhillon B."/>
            <person name="Hamelin R."/>
            <person name="Burleigh J."/>
            <person name="Smith J."/>
            <person name="Yandell M."/>
            <person name="Nelson C."/>
            <person name="Grigoriev I."/>
            <person name="Davis J."/>
        </authorList>
    </citation>
    <scope>NUCLEOTIDE SEQUENCE</scope>
    <source>
        <strain evidence="2">G11</strain>
    </source>
</reference>
<keyword evidence="1" id="KW-0472">Membrane</keyword>
<dbReference type="GO" id="GO:0016020">
    <property type="term" value="C:membrane"/>
    <property type="evidence" value="ECO:0007669"/>
    <property type="project" value="InterPro"/>
</dbReference>
<keyword evidence="3" id="KW-1185">Reference proteome</keyword>
<dbReference type="InterPro" id="IPR036927">
    <property type="entry name" value="Cyt_c_oxase-like_su1_sf"/>
</dbReference>
<dbReference type="GO" id="GO:0015990">
    <property type="term" value="P:electron transport coupled proton transport"/>
    <property type="evidence" value="ECO:0007669"/>
    <property type="project" value="TreeGrafter"/>
</dbReference>
<feature type="non-terminal residue" evidence="2">
    <location>
        <position position="51"/>
    </location>
</feature>
<evidence type="ECO:0008006" key="4">
    <source>
        <dbReference type="Google" id="ProtNLM"/>
    </source>
</evidence>
<dbReference type="PANTHER" id="PTHR10422:SF18">
    <property type="entry name" value="CYTOCHROME C OXIDASE SUBUNIT 1"/>
    <property type="match status" value="1"/>
</dbReference>
<dbReference type="InterPro" id="IPR000883">
    <property type="entry name" value="Cyt_C_Oxase_1"/>
</dbReference>
<evidence type="ECO:0000313" key="3">
    <source>
        <dbReference type="Proteomes" id="UP000886653"/>
    </source>
</evidence>
<feature type="transmembrane region" description="Helical" evidence="1">
    <location>
        <begin position="12"/>
        <end position="31"/>
    </location>
</feature>
<evidence type="ECO:0000256" key="1">
    <source>
        <dbReference type="SAM" id="Phobius"/>
    </source>
</evidence>
<dbReference type="OrthoDB" id="2443709at2759"/>
<organism evidence="2 3">
    <name type="scientific">Cronartium quercuum f. sp. fusiforme G11</name>
    <dbReference type="NCBI Taxonomy" id="708437"/>
    <lineage>
        <taxon>Eukaryota</taxon>
        <taxon>Fungi</taxon>
        <taxon>Dikarya</taxon>
        <taxon>Basidiomycota</taxon>
        <taxon>Pucciniomycotina</taxon>
        <taxon>Pucciniomycetes</taxon>
        <taxon>Pucciniales</taxon>
        <taxon>Coleosporiaceae</taxon>
        <taxon>Cronartium</taxon>
    </lineage>
</organism>
<dbReference type="PANTHER" id="PTHR10422">
    <property type="entry name" value="CYTOCHROME C OXIDASE SUBUNIT 1"/>
    <property type="match status" value="1"/>
</dbReference>
<dbReference type="SUPFAM" id="SSF81442">
    <property type="entry name" value="Cytochrome c oxidase subunit I-like"/>
    <property type="match status" value="1"/>
</dbReference>
<proteinExistence type="predicted"/>
<dbReference type="AlphaFoldDB" id="A0A9P6N4W8"/>
<name>A0A9P6N4W8_9BASI</name>
<sequence>LYSTNAKDIAILYFVFGLFSALLGTGMSIIIRLELSAPGVGILHGDNQLYN</sequence>
<dbReference type="GO" id="GO:0005739">
    <property type="term" value="C:mitochondrion"/>
    <property type="evidence" value="ECO:0007669"/>
    <property type="project" value="UniProtKB-ARBA"/>
</dbReference>
<dbReference type="GO" id="GO:0020037">
    <property type="term" value="F:heme binding"/>
    <property type="evidence" value="ECO:0007669"/>
    <property type="project" value="InterPro"/>
</dbReference>
<dbReference type="EMBL" id="MU167830">
    <property type="protein sequence ID" value="KAG0139091.1"/>
    <property type="molecule type" value="Genomic_DNA"/>
</dbReference>
<dbReference type="GO" id="GO:0004129">
    <property type="term" value="F:cytochrome-c oxidase activity"/>
    <property type="evidence" value="ECO:0007669"/>
    <property type="project" value="InterPro"/>
</dbReference>